<evidence type="ECO:0000256" key="3">
    <source>
        <dbReference type="ARBA" id="ARBA00023237"/>
    </source>
</evidence>
<feature type="domain" description="Haemolysin activator HlyB C-terminal" evidence="5">
    <location>
        <begin position="279"/>
        <end position="556"/>
    </location>
</feature>
<dbReference type="Gene3D" id="2.40.160.50">
    <property type="entry name" value="membrane protein fhac: a member of the omp85/tpsb transporter family"/>
    <property type="match status" value="1"/>
</dbReference>
<reference evidence="8" key="1">
    <citation type="submission" date="2016-03" db="EMBL/GenBank/DDBJ databases">
        <authorList>
            <person name="Lee Y.-S."/>
            <person name="Choi Y.-L."/>
        </authorList>
    </citation>
    <scope>NUCLEOTIDE SEQUENCE [LARGE SCALE GENOMIC DNA]</scope>
    <source>
        <strain evidence="8">DAU221</strain>
    </source>
</reference>
<dbReference type="GO" id="GO:0008320">
    <property type="term" value="F:protein transmembrane transporter activity"/>
    <property type="evidence" value="ECO:0007669"/>
    <property type="project" value="TreeGrafter"/>
</dbReference>
<evidence type="ECO:0000256" key="1">
    <source>
        <dbReference type="ARBA" id="ARBA00022452"/>
    </source>
</evidence>
<dbReference type="Pfam" id="PF03865">
    <property type="entry name" value="ShlB"/>
    <property type="match status" value="1"/>
</dbReference>
<organism evidence="7 8">
    <name type="scientific">Microbulbifer thermotolerans</name>
    <dbReference type="NCBI Taxonomy" id="252514"/>
    <lineage>
        <taxon>Bacteria</taxon>
        <taxon>Pseudomonadati</taxon>
        <taxon>Pseudomonadota</taxon>
        <taxon>Gammaproteobacteria</taxon>
        <taxon>Cellvibrionales</taxon>
        <taxon>Microbulbiferaceae</taxon>
        <taxon>Microbulbifer</taxon>
    </lineage>
</organism>
<dbReference type="GO" id="GO:0098046">
    <property type="term" value="C:type V protein secretion system complex"/>
    <property type="evidence" value="ECO:0007669"/>
    <property type="project" value="TreeGrafter"/>
</dbReference>
<dbReference type="PANTHER" id="PTHR34597">
    <property type="entry name" value="SLR1661 PROTEIN"/>
    <property type="match status" value="1"/>
</dbReference>
<dbReference type="OrthoDB" id="572300at2"/>
<gene>
    <name evidence="7" type="ORF">A3224_01345</name>
</gene>
<dbReference type="EMBL" id="CP014864">
    <property type="protein sequence ID" value="AMX01403.1"/>
    <property type="molecule type" value="Genomic_DNA"/>
</dbReference>
<keyword evidence="1" id="KW-1134">Transmembrane beta strand</keyword>
<feature type="domain" description="Polypeptide-transport-associated ShlB-type" evidence="6">
    <location>
        <begin position="170"/>
        <end position="218"/>
    </location>
</feature>
<keyword evidence="1" id="KW-0472">Membrane</keyword>
<dbReference type="Proteomes" id="UP000076077">
    <property type="component" value="Chromosome"/>
</dbReference>
<sequence length="655" mass="73442">MLVRLKNQLAFAGVSLLLPAFVCAQEGESGFRSRVRAAFDQNAPTIAEPDVTRDFLQRTQEREDPNLNTDIPEIARRNHGPRITVKKFRFHRLEEYPEFGITREVVEQLAEELRVKFMKEDQILAGGYTKENLEELALLLDSMNAQYAPEELGAAQLRKLVSIIEKQNAERGLSYGDLEEIAAELTRFYRRQGLFLAQVQIPAQEVENGVVTLTVQEGLLGQVAAEGNRKYSLEQLAIPFEDQRGKLVDHKSIEEGLYLLNDLPSLNVTGYFSPGDNPGETKLNLKVRDENPWRAVTRLDNHGSAFTGDQRSFTSVDWLNPLGIGDALTIGYLKSTNADNLDSDFGSDLAQFRYSLPLFGPRTRLQFSADYNEFSLQDLKDPNNVVNLLNIEGVNESYALSVDHKFRRSRDFNLTGSFSLTNKKSDLNAIIELPEPGDHVYGGEVGFYVDSLSNGTVPMLNILNAKIQYGEHQKEVDPERGNDFTKFALETSSLFFVPLPFTDTQSRLILKSRWQYSDSSLPAFEQFSLGGASGVRAFDVRDFSADRAGLLSAEWYFDFPDALNPRIFDYRLSDILQVALIADGGYGVVNNYEQDIHDDWAGLSGAGLLFKLSWEESFASQISVAWPTMSKSSVEGTGDDADDPAIYADFSFFFD</sequence>
<dbReference type="InterPro" id="IPR013686">
    <property type="entry name" value="Polypept-transport_assoc_ShlB"/>
</dbReference>
<dbReference type="AlphaFoldDB" id="A0A143HIA1"/>
<evidence type="ECO:0000313" key="8">
    <source>
        <dbReference type="Proteomes" id="UP000076077"/>
    </source>
</evidence>
<protein>
    <submittedName>
        <fullName evidence="7">Hemolysin activator protein, HlyB family</fullName>
    </submittedName>
</protein>
<evidence type="ECO:0000256" key="2">
    <source>
        <dbReference type="ARBA" id="ARBA00022692"/>
    </source>
</evidence>
<name>A0A143HIA1_MICTH</name>
<proteinExistence type="predicted"/>
<dbReference type="STRING" id="252514.A3224_01345"/>
<keyword evidence="8" id="KW-1185">Reference proteome</keyword>
<evidence type="ECO:0000259" key="5">
    <source>
        <dbReference type="Pfam" id="PF03865"/>
    </source>
</evidence>
<keyword evidence="2" id="KW-0812">Transmembrane</keyword>
<evidence type="ECO:0000259" key="6">
    <source>
        <dbReference type="Pfam" id="PF08479"/>
    </source>
</evidence>
<feature type="signal peptide" evidence="4">
    <location>
        <begin position="1"/>
        <end position="24"/>
    </location>
</feature>
<evidence type="ECO:0000313" key="7">
    <source>
        <dbReference type="EMBL" id="AMX01403.1"/>
    </source>
</evidence>
<keyword evidence="3" id="KW-0998">Cell outer membrane</keyword>
<dbReference type="Pfam" id="PF08479">
    <property type="entry name" value="POTRA_2"/>
    <property type="match status" value="1"/>
</dbReference>
<feature type="chain" id="PRO_5007509515" evidence="4">
    <location>
        <begin position="25"/>
        <end position="655"/>
    </location>
</feature>
<evidence type="ECO:0000256" key="4">
    <source>
        <dbReference type="SAM" id="SignalP"/>
    </source>
</evidence>
<dbReference type="Gene3D" id="3.10.20.310">
    <property type="entry name" value="membrane protein fhac"/>
    <property type="match status" value="1"/>
</dbReference>
<dbReference type="KEGG" id="mthd:A3224_01345"/>
<dbReference type="PANTHER" id="PTHR34597:SF3">
    <property type="entry name" value="OUTER MEMBRANE TRANSPORTER CDIB"/>
    <property type="match status" value="1"/>
</dbReference>
<dbReference type="InterPro" id="IPR051544">
    <property type="entry name" value="TPS_OM_transporter"/>
</dbReference>
<dbReference type="GO" id="GO:0046819">
    <property type="term" value="P:protein secretion by the type V secretion system"/>
    <property type="evidence" value="ECO:0007669"/>
    <property type="project" value="TreeGrafter"/>
</dbReference>
<keyword evidence="4" id="KW-0732">Signal</keyword>
<accession>A0A143HIA1</accession>
<dbReference type="InterPro" id="IPR005565">
    <property type="entry name" value="Hemolysn_activator_HlyB_C"/>
</dbReference>